<reference evidence="2 3" key="1">
    <citation type="journal article" date="2019" name="Genome Biol. Evol.">
        <title>Insights into the evolution of the New World diploid cottons (Gossypium, subgenus Houzingenia) based on genome sequencing.</title>
        <authorList>
            <person name="Grover C.E."/>
            <person name="Arick M.A. 2nd"/>
            <person name="Thrash A."/>
            <person name="Conover J.L."/>
            <person name="Sanders W.S."/>
            <person name="Peterson D.G."/>
            <person name="Frelichowski J.E."/>
            <person name="Scheffler J.A."/>
            <person name="Scheffler B.E."/>
            <person name="Wendel J.F."/>
        </authorList>
    </citation>
    <scope>NUCLEOTIDE SEQUENCE [LARGE SCALE GENOMIC DNA]</scope>
    <source>
        <strain evidence="2">0</strain>
        <tissue evidence="2">Leaf</tissue>
    </source>
</reference>
<protein>
    <submittedName>
        <fullName evidence="2">Uncharacterized protein</fullName>
    </submittedName>
</protein>
<evidence type="ECO:0000313" key="3">
    <source>
        <dbReference type="Proteomes" id="UP000593560"/>
    </source>
</evidence>
<organism evidence="2 3">
    <name type="scientific">Gossypium harknessii</name>
    <dbReference type="NCBI Taxonomy" id="34285"/>
    <lineage>
        <taxon>Eukaryota</taxon>
        <taxon>Viridiplantae</taxon>
        <taxon>Streptophyta</taxon>
        <taxon>Embryophyta</taxon>
        <taxon>Tracheophyta</taxon>
        <taxon>Spermatophyta</taxon>
        <taxon>Magnoliopsida</taxon>
        <taxon>eudicotyledons</taxon>
        <taxon>Gunneridae</taxon>
        <taxon>Pentapetalae</taxon>
        <taxon>rosids</taxon>
        <taxon>malvids</taxon>
        <taxon>Malvales</taxon>
        <taxon>Malvaceae</taxon>
        <taxon>Malvoideae</taxon>
        <taxon>Gossypium</taxon>
    </lineage>
</organism>
<gene>
    <name evidence="2" type="ORF">Gohar_008184</name>
</gene>
<evidence type="ECO:0000256" key="1">
    <source>
        <dbReference type="SAM" id="MobiDB-lite"/>
    </source>
</evidence>
<dbReference type="OrthoDB" id="10520335at2759"/>
<proteinExistence type="predicted"/>
<evidence type="ECO:0000313" key="2">
    <source>
        <dbReference type="EMBL" id="MBA0797487.1"/>
    </source>
</evidence>
<dbReference type="Proteomes" id="UP000593560">
    <property type="component" value="Unassembled WGS sequence"/>
</dbReference>
<comment type="caution">
    <text evidence="2">The sequence shown here is derived from an EMBL/GenBank/DDBJ whole genome shotgun (WGS) entry which is preliminary data.</text>
</comment>
<keyword evidence="3" id="KW-1185">Reference proteome</keyword>
<dbReference type="AlphaFoldDB" id="A0A7J9GIV4"/>
<accession>A0A7J9GIV4</accession>
<feature type="region of interest" description="Disordered" evidence="1">
    <location>
        <begin position="1"/>
        <end position="23"/>
    </location>
</feature>
<dbReference type="EMBL" id="JABFAD010000005">
    <property type="protein sequence ID" value="MBA0797487.1"/>
    <property type="molecule type" value="Genomic_DNA"/>
</dbReference>
<sequence length="278" mass="33482">MESIRIRKTKRKNTKTKTKRRKRVEINKKRRKEVITRRKRSFLVNLMVKMGRKPQMRRNFWKNLKVAVGRSLSRKRRVGIKIEAVFQVRRTLLGTFQVLTGRRSARIVIRLKILGILNLCRSWRGGSEMKVLELQANWQISLWVLTGKEMRDWSVLWLRLPTNRLKRKKSPREVMIGGSMCKGSRRRPELVEMLWFRTLLRQLKLKLKGSPNKWRIIPRSEGRGKKRLKKKKVIIKPRISAKIKTERRKVTAKIRIGTKRRRRRRRRKVNIGIWSWIT</sequence>
<name>A0A7J9GIV4_9ROSI</name>